<organism evidence="8 9">
    <name type="scientific">Caenorhabditis auriculariae</name>
    <dbReference type="NCBI Taxonomy" id="2777116"/>
    <lineage>
        <taxon>Eukaryota</taxon>
        <taxon>Metazoa</taxon>
        <taxon>Ecdysozoa</taxon>
        <taxon>Nematoda</taxon>
        <taxon>Chromadorea</taxon>
        <taxon>Rhabditida</taxon>
        <taxon>Rhabditina</taxon>
        <taxon>Rhabditomorpha</taxon>
        <taxon>Rhabditoidea</taxon>
        <taxon>Rhabditidae</taxon>
        <taxon>Peloderinae</taxon>
        <taxon>Caenorhabditis</taxon>
    </lineage>
</organism>
<dbReference type="PRINTS" id="PR00463">
    <property type="entry name" value="EP450I"/>
</dbReference>
<dbReference type="InterPro" id="IPR002401">
    <property type="entry name" value="Cyt_P450_E_grp-I"/>
</dbReference>
<dbReference type="SUPFAM" id="SSF48264">
    <property type="entry name" value="Cytochrome P450"/>
    <property type="match status" value="1"/>
</dbReference>
<evidence type="ECO:0000256" key="4">
    <source>
        <dbReference type="ARBA" id="ARBA00023004"/>
    </source>
</evidence>
<dbReference type="PRINTS" id="PR00385">
    <property type="entry name" value="P450"/>
</dbReference>
<keyword evidence="3 6" id="KW-0349">Heme</keyword>
<evidence type="ECO:0000256" key="1">
    <source>
        <dbReference type="ARBA" id="ARBA00001971"/>
    </source>
</evidence>
<dbReference type="EMBL" id="CAJGYM010000075">
    <property type="protein sequence ID" value="CAD6196589.1"/>
    <property type="molecule type" value="Genomic_DNA"/>
</dbReference>
<dbReference type="GO" id="GO:0004497">
    <property type="term" value="F:monooxygenase activity"/>
    <property type="evidence" value="ECO:0007669"/>
    <property type="project" value="UniProtKB-KW"/>
</dbReference>
<evidence type="ECO:0000313" key="8">
    <source>
        <dbReference type="EMBL" id="CAD6196589.1"/>
    </source>
</evidence>
<evidence type="ECO:0000256" key="6">
    <source>
        <dbReference type="PIRSR" id="PIRSR602401-1"/>
    </source>
</evidence>
<dbReference type="AlphaFoldDB" id="A0A8S1HLI5"/>
<keyword evidence="5 7" id="KW-0503">Monooxygenase</keyword>
<dbReference type="GO" id="GO:0020037">
    <property type="term" value="F:heme binding"/>
    <property type="evidence" value="ECO:0007669"/>
    <property type="project" value="InterPro"/>
</dbReference>
<dbReference type="InterPro" id="IPR001128">
    <property type="entry name" value="Cyt_P450"/>
</dbReference>
<dbReference type="PROSITE" id="PS00086">
    <property type="entry name" value="CYTOCHROME_P450"/>
    <property type="match status" value="1"/>
</dbReference>
<keyword evidence="9" id="KW-1185">Reference proteome</keyword>
<dbReference type="CDD" id="cd20628">
    <property type="entry name" value="CYP4"/>
    <property type="match status" value="1"/>
</dbReference>
<gene>
    <name evidence="8" type="ORF">CAUJ_LOCUS12503</name>
</gene>
<dbReference type="OrthoDB" id="1470350at2759"/>
<dbReference type="Pfam" id="PF00067">
    <property type="entry name" value="p450"/>
    <property type="match status" value="1"/>
</dbReference>
<evidence type="ECO:0000256" key="2">
    <source>
        <dbReference type="ARBA" id="ARBA00010617"/>
    </source>
</evidence>
<dbReference type="GO" id="GO:0016705">
    <property type="term" value="F:oxidoreductase activity, acting on paired donors, with incorporation or reduction of molecular oxygen"/>
    <property type="evidence" value="ECO:0007669"/>
    <property type="project" value="InterPro"/>
</dbReference>
<dbReference type="Gene3D" id="1.10.630.10">
    <property type="entry name" value="Cytochrome P450"/>
    <property type="match status" value="1"/>
</dbReference>
<evidence type="ECO:0000256" key="3">
    <source>
        <dbReference type="ARBA" id="ARBA00022617"/>
    </source>
</evidence>
<comment type="similarity">
    <text evidence="2 7">Belongs to the cytochrome P450 family.</text>
</comment>
<sequence>MIFPHVVFSFSLIVAGKEQKLLIAISKIPGPFAIPIIGATWQFKWNVRGFAQQLHDWGMKYGKQGHGAYVLWLGPRPVVVVIRPETAKAVLESNDIITKGPEYDILVPWLGTGLLIATGEKWRHRRKMLTPSFHFNVLNGFQSVFDDQSKVLIEKLVPLSESGAEVDLAPYIKRCALDIICETAMGTTVDAQNNHSHPYVLAVQEMNVLAFQHTRMPWLRIKAVRQLTGYQREYDSTLKILTDFTRKVIDERSREFERLGGWEIGGKRAFLDLLIEMKKEGGLTEEDIREEVETFMFEGHDTTSVGISWALWCLAHNQDVQRRAHEELDAIFEGSMRDCTIEDLKKMKYLDKCIKEALRIRPSVPNITRSVDEDFLMDDILIPKGSSIMVAPSILQNNPMVYENPDKYDPDRFNEENVAKRHPFAYVPFSAGPRNCIGQKFALQEEKTVISWVLRKFELSSKTDFYGNYPLPEVILRPEQGIPITLRARF</sequence>
<accession>A0A8S1HLI5</accession>
<comment type="cofactor">
    <cofactor evidence="1 6">
        <name>heme</name>
        <dbReference type="ChEBI" id="CHEBI:30413"/>
    </cofactor>
</comment>
<evidence type="ECO:0000313" key="9">
    <source>
        <dbReference type="Proteomes" id="UP000835052"/>
    </source>
</evidence>
<dbReference type="GO" id="GO:0005506">
    <property type="term" value="F:iron ion binding"/>
    <property type="evidence" value="ECO:0007669"/>
    <property type="project" value="InterPro"/>
</dbReference>
<keyword evidence="7" id="KW-0560">Oxidoreductase</keyword>
<dbReference type="PANTHER" id="PTHR24291:SF130">
    <property type="entry name" value="CYTOCHROME P450 FAMILY"/>
    <property type="match status" value="1"/>
</dbReference>
<protein>
    <submittedName>
        <fullName evidence="8">Uncharacterized protein</fullName>
    </submittedName>
</protein>
<dbReference type="InterPro" id="IPR036396">
    <property type="entry name" value="Cyt_P450_sf"/>
</dbReference>
<reference evidence="8" key="1">
    <citation type="submission" date="2020-10" db="EMBL/GenBank/DDBJ databases">
        <authorList>
            <person name="Kikuchi T."/>
        </authorList>
    </citation>
    <scope>NUCLEOTIDE SEQUENCE</scope>
    <source>
        <strain evidence="8">NKZ352</strain>
    </source>
</reference>
<comment type="caution">
    <text evidence="8">The sequence shown here is derived from an EMBL/GenBank/DDBJ whole genome shotgun (WGS) entry which is preliminary data.</text>
</comment>
<keyword evidence="4 6" id="KW-0408">Iron</keyword>
<dbReference type="PANTHER" id="PTHR24291">
    <property type="entry name" value="CYTOCHROME P450 FAMILY 4"/>
    <property type="match status" value="1"/>
</dbReference>
<dbReference type="InterPro" id="IPR017972">
    <property type="entry name" value="Cyt_P450_CS"/>
</dbReference>
<keyword evidence="6 7" id="KW-0479">Metal-binding</keyword>
<dbReference type="InterPro" id="IPR050196">
    <property type="entry name" value="Cytochrome_P450_Monoox"/>
</dbReference>
<dbReference type="Proteomes" id="UP000835052">
    <property type="component" value="Unassembled WGS sequence"/>
</dbReference>
<name>A0A8S1HLI5_9PELO</name>
<proteinExistence type="inferred from homology"/>
<feature type="binding site" description="axial binding residue" evidence="6">
    <location>
        <position position="436"/>
    </location>
    <ligand>
        <name>heme</name>
        <dbReference type="ChEBI" id="CHEBI:30413"/>
    </ligand>
    <ligandPart>
        <name>Fe</name>
        <dbReference type="ChEBI" id="CHEBI:18248"/>
    </ligandPart>
</feature>
<evidence type="ECO:0000256" key="7">
    <source>
        <dbReference type="RuleBase" id="RU000461"/>
    </source>
</evidence>
<evidence type="ECO:0000256" key="5">
    <source>
        <dbReference type="ARBA" id="ARBA00023033"/>
    </source>
</evidence>